<keyword evidence="4" id="KW-0645">Protease</keyword>
<dbReference type="EMBL" id="JAMQKB010000003">
    <property type="protein sequence ID" value="MDC3423886.1"/>
    <property type="molecule type" value="Genomic_DNA"/>
</dbReference>
<feature type="transmembrane region" description="Helical" evidence="12">
    <location>
        <begin position="158"/>
        <end position="176"/>
    </location>
</feature>
<keyword evidence="15" id="KW-1185">Reference proteome</keyword>
<evidence type="ECO:0000256" key="5">
    <source>
        <dbReference type="ARBA" id="ARBA00022692"/>
    </source>
</evidence>
<dbReference type="GO" id="GO:0046872">
    <property type="term" value="F:metal ion binding"/>
    <property type="evidence" value="ECO:0007669"/>
    <property type="project" value="UniProtKB-KW"/>
</dbReference>
<dbReference type="GO" id="GO:0008237">
    <property type="term" value="F:metallopeptidase activity"/>
    <property type="evidence" value="ECO:0007669"/>
    <property type="project" value="UniProtKB-KW"/>
</dbReference>
<evidence type="ECO:0000256" key="6">
    <source>
        <dbReference type="ARBA" id="ARBA00022723"/>
    </source>
</evidence>
<dbReference type="AlphaFoldDB" id="A0A9X3WTZ6"/>
<feature type="transmembrane region" description="Helical" evidence="12">
    <location>
        <begin position="16"/>
        <end position="42"/>
    </location>
</feature>
<feature type="transmembrane region" description="Helical" evidence="12">
    <location>
        <begin position="125"/>
        <end position="146"/>
    </location>
</feature>
<keyword evidence="11 12" id="KW-0472">Membrane</keyword>
<comment type="subcellular location">
    <subcellularLocation>
        <location evidence="2">Membrane</location>
        <topology evidence="2">Multi-pass membrane protein</topology>
    </subcellularLocation>
</comment>
<dbReference type="GO" id="GO:0016020">
    <property type="term" value="C:membrane"/>
    <property type="evidence" value="ECO:0007669"/>
    <property type="project" value="UniProtKB-SubCell"/>
</dbReference>
<keyword evidence="7" id="KW-0378">Hydrolase</keyword>
<dbReference type="GO" id="GO:0006508">
    <property type="term" value="P:proteolysis"/>
    <property type="evidence" value="ECO:0007669"/>
    <property type="project" value="UniProtKB-KW"/>
</dbReference>
<reference evidence="14" key="1">
    <citation type="submission" date="2022-06" db="EMBL/GenBank/DDBJ databases">
        <title>Aquibacillus sp. a new bacterium isolated from soil saline samples.</title>
        <authorList>
            <person name="Galisteo C."/>
            <person name="De La Haba R."/>
            <person name="Sanchez-Porro C."/>
            <person name="Ventosa A."/>
        </authorList>
    </citation>
    <scope>NUCLEOTIDE SEQUENCE</scope>
    <source>
        <strain evidence="14">3ASR75-11</strain>
    </source>
</reference>
<dbReference type="Pfam" id="PF02163">
    <property type="entry name" value="Peptidase_M50"/>
    <property type="match status" value="1"/>
</dbReference>
<keyword evidence="6" id="KW-0479">Metal-binding</keyword>
<keyword evidence="8" id="KW-0862">Zinc</keyword>
<accession>A0A9X3WTZ6</accession>
<evidence type="ECO:0000256" key="11">
    <source>
        <dbReference type="ARBA" id="ARBA00023136"/>
    </source>
</evidence>
<dbReference type="CDD" id="cd06161">
    <property type="entry name" value="S2P-M50_SpoIVFB"/>
    <property type="match status" value="1"/>
</dbReference>
<evidence type="ECO:0000256" key="12">
    <source>
        <dbReference type="SAM" id="Phobius"/>
    </source>
</evidence>
<evidence type="ECO:0000313" key="15">
    <source>
        <dbReference type="Proteomes" id="UP001145050"/>
    </source>
</evidence>
<evidence type="ECO:0000313" key="14">
    <source>
        <dbReference type="EMBL" id="MDC3423886.1"/>
    </source>
</evidence>
<feature type="domain" description="Peptidase M50" evidence="13">
    <location>
        <begin position="34"/>
        <end position="107"/>
    </location>
</feature>
<feature type="transmembrane region" description="Helical" evidence="12">
    <location>
        <begin position="84"/>
        <end position="105"/>
    </location>
</feature>
<name>A0A9X3WTZ6_9BACI</name>
<dbReference type="InterPro" id="IPR008915">
    <property type="entry name" value="Peptidase_M50"/>
</dbReference>
<evidence type="ECO:0000256" key="3">
    <source>
        <dbReference type="ARBA" id="ARBA00007931"/>
    </source>
</evidence>
<proteinExistence type="inferred from homology"/>
<comment type="caution">
    <text evidence="14">The sequence shown here is derived from an EMBL/GenBank/DDBJ whole genome shotgun (WGS) entry which is preliminary data.</text>
</comment>
<evidence type="ECO:0000256" key="7">
    <source>
        <dbReference type="ARBA" id="ARBA00022801"/>
    </source>
</evidence>
<evidence type="ECO:0000256" key="9">
    <source>
        <dbReference type="ARBA" id="ARBA00022989"/>
    </source>
</evidence>
<keyword evidence="5 12" id="KW-0812">Transmembrane</keyword>
<evidence type="ECO:0000256" key="10">
    <source>
        <dbReference type="ARBA" id="ARBA00023049"/>
    </source>
</evidence>
<comment type="similarity">
    <text evidence="3">Belongs to the peptidase M50B family.</text>
</comment>
<dbReference type="PANTHER" id="PTHR39188">
    <property type="entry name" value="MEMBRANE-ASSOCIATED ZINC METALLOPROTEASE M50B"/>
    <property type="match status" value="1"/>
</dbReference>
<comment type="cofactor">
    <cofactor evidence="1">
        <name>Zn(2+)</name>
        <dbReference type="ChEBI" id="CHEBI:29105"/>
    </cofactor>
</comment>
<evidence type="ECO:0000256" key="8">
    <source>
        <dbReference type="ARBA" id="ARBA00022833"/>
    </source>
</evidence>
<keyword evidence="10" id="KW-0482">Metalloprotease</keyword>
<dbReference type="Proteomes" id="UP001145050">
    <property type="component" value="Unassembled WGS sequence"/>
</dbReference>
<evidence type="ECO:0000256" key="4">
    <source>
        <dbReference type="ARBA" id="ARBA00022670"/>
    </source>
</evidence>
<evidence type="ECO:0000256" key="2">
    <source>
        <dbReference type="ARBA" id="ARBA00004141"/>
    </source>
</evidence>
<dbReference type="PANTHER" id="PTHR39188:SF3">
    <property type="entry name" value="STAGE IV SPORULATION PROTEIN FB"/>
    <property type="match status" value="1"/>
</dbReference>
<gene>
    <name evidence="14" type="ORF">NC797_05095</name>
</gene>
<dbReference type="RefSeq" id="WP_272435665.1">
    <property type="nucleotide sequence ID" value="NZ_JAMQKB010000003.1"/>
</dbReference>
<protein>
    <submittedName>
        <fullName evidence="14">M50 family metallopeptidase</fullName>
    </submittedName>
</protein>
<evidence type="ECO:0000256" key="1">
    <source>
        <dbReference type="ARBA" id="ARBA00001947"/>
    </source>
</evidence>
<keyword evidence="9 12" id="KW-1133">Transmembrane helix</keyword>
<evidence type="ECO:0000259" key="13">
    <source>
        <dbReference type="Pfam" id="PF02163"/>
    </source>
</evidence>
<organism evidence="14 15">
    <name type="scientific">Terrihalobacillus insolitus</name>
    <dbReference type="NCBI Taxonomy" id="2950438"/>
    <lineage>
        <taxon>Bacteria</taxon>
        <taxon>Bacillati</taxon>
        <taxon>Bacillota</taxon>
        <taxon>Bacilli</taxon>
        <taxon>Bacillales</taxon>
        <taxon>Bacillaceae</taxon>
        <taxon>Terrihalobacillus</taxon>
    </lineage>
</organism>
<sequence>MTNVLKHLPPVHLHPVFWAFTGIAILTGTFVEWMVIFSIVLIHELGHFVMAKHFKWRVNKIMLWVFGGVMDTDEHGGRPIKEELLVVLAGPMQHIWMYGLIFFASSFTSIPPSLLDLAFDYNTTILIFNLLPIWPLDGGKMCLLWLSLLLPYRKAHSLTIVCSIIICVSGVILYFMNPSFTLSAVLLISFILWENRLEWKQRYYVFLRFLMKRHKNNCKIGRISPIIVKPETTIIQIFSLFRRNYRHYIQISSDPKEQQGTMDEQKCLDTFFMDKNYTITAREMLDQNG</sequence>